<organism evidence="2 3">
    <name type="scientific">Cryobacterium psychrophilum</name>
    <dbReference type="NCBI Taxonomy" id="41988"/>
    <lineage>
        <taxon>Bacteria</taxon>
        <taxon>Bacillati</taxon>
        <taxon>Actinomycetota</taxon>
        <taxon>Actinomycetes</taxon>
        <taxon>Micrococcales</taxon>
        <taxon>Microbacteriaceae</taxon>
        <taxon>Cryobacterium</taxon>
    </lineage>
</organism>
<dbReference type="Proteomes" id="UP000298218">
    <property type="component" value="Unassembled WGS sequence"/>
</dbReference>
<dbReference type="GO" id="GO:0004175">
    <property type="term" value="F:endopeptidase activity"/>
    <property type="evidence" value="ECO:0007669"/>
    <property type="project" value="UniProtKB-ARBA"/>
</dbReference>
<dbReference type="GO" id="GO:0006508">
    <property type="term" value="P:proteolysis"/>
    <property type="evidence" value="ECO:0007669"/>
    <property type="project" value="UniProtKB-KW"/>
</dbReference>
<protein>
    <submittedName>
        <fullName evidence="2">CPBP family intramembrane metalloprotease</fullName>
    </submittedName>
</protein>
<accession>A0A4Y8KTT5</accession>
<dbReference type="EMBL" id="SOHQ01000017">
    <property type="protein sequence ID" value="TFD80214.1"/>
    <property type="molecule type" value="Genomic_DNA"/>
</dbReference>
<name>A0A4Y8KTT5_9MICO</name>
<dbReference type="OrthoDB" id="254800at2"/>
<dbReference type="Pfam" id="PF02517">
    <property type="entry name" value="Rce1-like"/>
    <property type="match status" value="1"/>
</dbReference>
<feature type="domain" description="CAAX prenyl protease 2/Lysostaphin resistance protein A-like" evidence="1">
    <location>
        <begin position="124"/>
        <end position="230"/>
    </location>
</feature>
<dbReference type="GO" id="GO:0080120">
    <property type="term" value="P:CAAX-box protein maturation"/>
    <property type="evidence" value="ECO:0007669"/>
    <property type="project" value="UniProtKB-ARBA"/>
</dbReference>
<dbReference type="PANTHER" id="PTHR36435:SF1">
    <property type="entry name" value="CAAX AMINO TERMINAL PROTEASE FAMILY PROTEIN"/>
    <property type="match status" value="1"/>
</dbReference>
<dbReference type="GO" id="GO:0008237">
    <property type="term" value="F:metallopeptidase activity"/>
    <property type="evidence" value="ECO:0007669"/>
    <property type="project" value="UniProtKB-KW"/>
</dbReference>
<evidence type="ECO:0000259" key="1">
    <source>
        <dbReference type="Pfam" id="PF02517"/>
    </source>
</evidence>
<dbReference type="InterPro" id="IPR052710">
    <property type="entry name" value="CAAX_protease"/>
</dbReference>
<keyword evidence="3" id="KW-1185">Reference proteome</keyword>
<dbReference type="InterPro" id="IPR003675">
    <property type="entry name" value="Rce1/LyrA-like_dom"/>
</dbReference>
<reference evidence="2 3" key="1">
    <citation type="submission" date="2019-03" db="EMBL/GenBank/DDBJ databases">
        <title>Genomics of glacier-inhabiting Cryobacterium strains.</title>
        <authorList>
            <person name="Liu Q."/>
            <person name="Xin Y.-H."/>
        </authorList>
    </citation>
    <scope>NUCLEOTIDE SEQUENCE [LARGE SCALE GENOMIC DNA]</scope>
    <source>
        <strain evidence="2 3">CGMCC 1.4292</strain>
    </source>
</reference>
<comment type="caution">
    <text evidence="2">The sequence shown here is derived from an EMBL/GenBank/DDBJ whole genome shotgun (WGS) entry which is preliminary data.</text>
</comment>
<keyword evidence="2" id="KW-0378">Hydrolase</keyword>
<gene>
    <name evidence="2" type="ORF">E3T53_05760</name>
</gene>
<evidence type="ECO:0000313" key="2">
    <source>
        <dbReference type="EMBL" id="TFD80214.1"/>
    </source>
</evidence>
<evidence type="ECO:0000313" key="3">
    <source>
        <dbReference type="Proteomes" id="UP000298218"/>
    </source>
</evidence>
<keyword evidence="2" id="KW-0645">Protease</keyword>
<sequence length="239" mass="24837">MSKVSSSREFDPQRGLTDATAGLVLAVLFVVFAGLAASKFWVTDPNVSVLLSYLAVWIPLLGAVGVAWYWHGHNLRLRFRPLDLLWGLSVGLLARSVASALEMLGYGRLGTGPVTLGETVYDGWWMFGALAAPVLIAPIVEELFFRGLLLRSVLGSTRRAGGGAVSSVVIAVLVSGLVFALVHTLTAGTPTAVVVGGVSTFVFGTSAAVLAALTGRLGGAVVAHVTFNALIVVPALLPS</sequence>
<proteinExistence type="predicted"/>
<dbReference type="PANTHER" id="PTHR36435">
    <property type="entry name" value="SLR1288 PROTEIN"/>
    <property type="match status" value="1"/>
</dbReference>
<dbReference type="AlphaFoldDB" id="A0A4Y8KTT5"/>
<keyword evidence="2" id="KW-0482">Metalloprotease</keyword>
<dbReference type="RefSeq" id="WP_134173353.1">
    <property type="nucleotide sequence ID" value="NZ_SODI01000001.1"/>
</dbReference>